<evidence type="ECO:0000256" key="1">
    <source>
        <dbReference type="SAM" id="MobiDB-lite"/>
    </source>
</evidence>
<keyword evidence="3" id="KW-1185">Reference proteome</keyword>
<sequence>MGSNADGSTPWVERLASPAGPKTGPFKYDDDTFALPLLPTSTNIEARNPEGSYTLTARLNSLEDAQKRRQPPNYKLLQLLNNIRSVLRKHPSADFALGLAVHLDMAYAVKVDNEVVRIVELKDRWDDVNLPKMVALLRIFLNVDYDSSGFSNVFNCANTPDSGFNETAFKRVESLSPSTQQVLQGLDEQATDSFKVSPLKCIPPSVLAHSGSGTYAAFKLDTTTPPRHDPDRRQLVDHAEETDTAIREVAVSIHMVANLPPTTFRHVALAVDCHRIPASKRRLPDLPNGGKHRDVGILTIAVPVVDDENVYRSILDQTNPPTTAELANLLASGLDDILQFGKAGVLMFDVSNEHAGLAKLKDVVQPRRQQVSELGGCGRIRLVENRPVHVLVIHHRHRDGKNTNIPMFAAVWQVREPALACRDAVTVDRERNVPECGGRKICDHVD</sequence>
<gene>
    <name evidence="2" type="ORF">BZ3500_MVSOF-1268-A1-R1_CHR7-1G09087</name>
</gene>
<dbReference type="AlphaFoldDB" id="A0A2X0NC21"/>
<organism evidence="2 3">
    <name type="scientific">Microbotryum saponariae</name>
    <dbReference type="NCBI Taxonomy" id="289078"/>
    <lineage>
        <taxon>Eukaryota</taxon>
        <taxon>Fungi</taxon>
        <taxon>Dikarya</taxon>
        <taxon>Basidiomycota</taxon>
        <taxon>Pucciniomycotina</taxon>
        <taxon>Microbotryomycetes</taxon>
        <taxon>Microbotryales</taxon>
        <taxon>Microbotryaceae</taxon>
        <taxon>Microbotryum</taxon>
    </lineage>
</organism>
<proteinExistence type="predicted"/>
<dbReference type="EMBL" id="FMWP01000127">
    <property type="protein sequence ID" value="SDA02776.1"/>
    <property type="molecule type" value="Genomic_DNA"/>
</dbReference>
<reference evidence="3" key="1">
    <citation type="submission" date="2016-10" db="EMBL/GenBank/DDBJ databases">
        <authorList>
            <person name="Jeantristanb JTB J.-T."/>
            <person name="Ricardo R."/>
        </authorList>
    </citation>
    <scope>NUCLEOTIDE SEQUENCE [LARGE SCALE GENOMIC DNA]</scope>
</reference>
<feature type="region of interest" description="Disordered" evidence="1">
    <location>
        <begin position="1"/>
        <end position="24"/>
    </location>
</feature>
<name>A0A2X0NC21_9BASI</name>
<evidence type="ECO:0000313" key="3">
    <source>
        <dbReference type="Proteomes" id="UP000249723"/>
    </source>
</evidence>
<protein>
    <submittedName>
        <fullName evidence="2">BZ3500_MvSof-1268-A1-R1_Chr7-1g09087 protein</fullName>
    </submittedName>
</protein>
<accession>A0A2X0NC21</accession>
<dbReference type="Proteomes" id="UP000249723">
    <property type="component" value="Unassembled WGS sequence"/>
</dbReference>
<evidence type="ECO:0000313" key="2">
    <source>
        <dbReference type="EMBL" id="SDA02776.1"/>
    </source>
</evidence>